<feature type="region of interest" description="Disordered" evidence="4">
    <location>
        <begin position="194"/>
        <end position="229"/>
    </location>
</feature>
<dbReference type="InterPro" id="IPR056406">
    <property type="entry name" value="THD_CWZF3/5/7"/>
</dbReference>
<evidence type="ECO:0000313" key="6">
    <source>
        <dbReference type="EMBL" id="KAA8549191.1"/>
    </source>
</evidence>
<evidence type="ECO:0000256" key="4">
    <source>
        <dbReference type="SAM" id="MobiDB-lite"/>
    </source>
</evidence>
<feature type="compositionally biased region" description="Basic and acidic residues" evidence="4">
    <location>
        <begin position="1193"/>
        <end position="1209"/>
    </location>
</feature>
<evidence type="ECO:0000256" key="1">
    <source>
        <dbReference type="ARBA" id="ARBA00022723"/>
    </source>
</evidence>
<dbReference type="InterPro" id="IPR011124">
    <property type="entry name" value="Znf_CW"/>
</dbReference>
<dbReference type="GO" id="GO:0008270">
    <property type="term" value="F:zinc ion binding"/>
    <property type="evidence" value="ECO:0007669"/>
    <property type="project" value="UniProtKB-KW"/>
</dbReference>
<feature type="compositionally biased region" description="Basic and acidic residues" evidence="4">
    <location>
        <begin position="940"/>
        <end position="956"/>
    </location>
</feature>
<feature type="compositionally biased region" description="Polar residues" evidence="4">
    <location>
        <begin position="1286"/>
        <end position="1296"/>
    </location>
</feature>
<feature type="compositionally biased region" description="Basic and acidic residues" evidence="4">
    <location>
        <begin position="1396"/>
        <end position="1410"/>
    </location>
</feature>
<evidence type="ECO:0000256" key="3">
    <source>
        <dbReference type="ARBA" id="ARBA00022833"/>
    </source>
</evidence>
<evidence type="ECO:0000313" key="7">
    <source>
        <dbReference type="Proteomes" id="UP000325577"/>
    </source>
</evidence>
<feature type="compositionally biased region" description="Basic and acidic residues" evidence="4">
    <location>
        <begin position="1302"/>
        <end position="1319"/>
    </location>
</feature>
<feature type="region of interest" description="Disordered" evidence="4">
    <location>
        <begin position="1376"/>
        <end position="1415"/>
    </location>
</feature>
<feature type="compositionally biased region" description="Basic and acidic residues" evidence="4">
    <location>
        <begin position="824"/>
        <end position="854"/>
    </location>
</feature>
<dbReference type="CDD" id="cd15517">
    <property type="entry name" value="PHD_TCF19_like"/>
    <property type="match status" value="1"/>
</dbReference>
<accession>A0A5J5C6F8</accession>
<feature type="region of interest" description="Disordered" evidence="4">
    <location>
        <begin position="1"/>
        <end position="21"/>
    </location>
</feature>
<proteinExistence type="predicted"/>
<dbReference type="EMBL" id="CM018031">
    <property type="protein sequence ID" value="KAA8549191.1"/>
    <property type="molecule type" value="Genomic_DNA"/>
</dbReference>
<feature type="region of interest" description="Disordered" evidence="4">
    <location>
        <begin position="935"/>
        <end position="1064"/>
    </location>
</feature>
<feature type="compositionally biased region" description="Polar residues" evidence="4">
    <location>
        <begin position="200"/>
        <end position="213"/>
    </location>
</feature>
<feature type="region of interest" description="Disordered" evidence="4">
    <location>
        <begin position="1158"/>
        <end position="1356"/>
    </location>
</feature>
<feature type="domain" description="CW-type" evidence="5">
    <location>
        <begin position="645"/>
        <end position="698"/>
    </location>
</feature>
<gene>
    <name evidence="6" type="ORF">F0562_000875</name>
</gene>
<dbReference type="PROSITE" id="PS51050">
    <property type="entry name" value="ZF_CW"/>
    <property type="match status" value="1"/>
</dbReference>
<sequence>MEATELEEGEARCYQDDDDSTIDPDVSLSYLDDKLQDVLGHFQKDFEGGVSAENLGSKFGGYGSFLPTYQRSPGWPHPRTPPKVHNYNTPRSPNNLPLEGGRHNSVVPSSASLSMRLGPTSASATLLPSLRAPSVNDSVKRDEFMSSSHAEEFSSKCELMKSSANPSDQKTLKVRIKVGSDNLSTQKNAEIYSGLGLDVSPSSSLDESPTDSEGFSREPQDGPDESPTSILQIMTSFPVDGGLLSPLPDDLIRLTEKEKLRRESKSELPHKGCQESLNMSDFARSDGKVLGDKKPKSFEKNAPSVEVRNGHDKNFQNGIGVLLKKETDIDTLDYEELVSKALKLPLLSNSYCNVVDTAKATAREVDVSRAANKGVVKDEYFPDLAKDEPLEPVPPQDIGRIEKPNGKAGSAGKVWEDKKANSHDDFSVYPRKDNSFKGEKGDDIAKADSNVSKGRKALNELIDPPKQKAGQKAMSLEEDGMKLAPGKEHSSSGGKKKSKGSQSHGVQGAEVPNDSLRSDSSFVPKNKKSTHASNYLSKSEVGDFKLQTDYGKARDRYKDFFGDIELEQEDNDVDSVEMSSDDRLKDSDVVGKSTLTFNSTPKERFYGKKIDKLSTSEPYPKTTLNVAPVTGNGPSSDAGPGTMAPLVKEDWVCCDKCQKWRLLPLGTNPDSLPEKWLCSMLNWLPGMNRCSISEEETTKALIAHYQVSAPESQNNLHVHPGGVVSGVTSSDARLFYQNHENVGSHAIPSGGKKKQGLKEVSNATNQDGTTQFPNSLKKNLQASVKSQSLNGVNQSPPVNELDLQNLSKSSSAVAEKHRHKQKEKNKPFEHYSEGGDTKSSKMKGKRETDQDSFRASKKIKRDGVHCSDEDWMSDHSGAVTKNSSQEPIRNPKDKVQDTSDDGSLHTRKCHDKDIVARKRKVNACQDTQIYDVSLPSAGHHLHDSRDLVEETSENDHRKGKKARVSKSEGKETSASRGSGGTTKKGRSVKDQQLGLDLGQLDLRSVRPSVAATSSSSKVSGSHKNKANLQELRGSPVESVSSSPLRVLNPDKSTSTRRNLSGKDDFQDTGIVATVTPRRCSDGEDEGGSNRSRTTRKDETFTVTQRGSVHDFQDRDMDILSGSKAKVQIVHSPEFANHHFTNGVSDTLGPGTQYPCKLQTSDQCRDEGRGSDSQYHANANASRQRKSGKGSSSRSKDKNGISKSEFDKGKIKIPGSFNESIDHTPFEEKSRTGKNRVEEKFGVNSDKVEKNSVGKKDSAGKTIESSKRENQSKFGGRDALDVKADAISSQDQKQNLLLDTDDERTSKRYLSDKTDREVFGRGKSHPLPPSGRVQNETGLHCPQLNPGSQKENGANSLSIDASEGDEALKAPKQIKKAENQNGTQPINFRHSAPNGHRVRDVDAPSPVRRDSSSQAATNAVKEAKNLKHLADRFKNSGSTTESTGLYFQAALKFLHGASLLESCNSASAKHGEMIQSMQMYSSTAKLCEFCAHEYEKSKDMATAALAYKCMEVAYMRVIYSSHTNASKDRHELQTALQIAPPGESPSSSASDVDNLNNPATVDKGALAKGVSSPQVAVVIAAGNRSNFVRLLNFTQDVNFAMEASRKSRIAFAAANLRLEEAQRRDGITSLKRALDFNFQDVEGLLRLVRLAMEAINH</sequence>
<keyword evidence="2" id="KW-0863">Zinc-finger</keyword>
<evidence type="ECO:0000256" key="2">
    <source>
        <dbReference type="ARBA" id="ARBA00022771"/>
    </source>
</evidence>
<dbReference type="Gene3D" id="3.30.40.100">
    <property type="match status" value="1"/>
</dbReference>
<feature type="region of interest" description="Disordered" evidence="4">
    <location>
        <begin position="1077"/>
        <end position="1099"/>
    </location>
</feature>
<name>A0A5J5C6F8_9ASTE</name>
<keyword evidence="1" id="KW-0479">Metal-binding</keyword>
<dbReference type="InterPro" id="IPR055300">
    <property type="entry name" value="CWZF3/5/7"/>
</dbReference>
<organism evidence="6 7">
    <name type="scientific">Nyssa sinensis</name>
    <dbReference type="NCBI Taxonomy" id="561372"/>
    <lineage>
        <taxon>Eukaryota</taxon>
        <taxon>Viridiplantae</taxon>
        <taxon>Streptophyta</taxon>
        <taxon>Embryophyta</taxon>
        <taxon>Tracheophyta</taxon>
        <taxon>Spermatophyta</taxon>
        <taxon>Magnoliopsida</taxon>
        <taxon>eudicotyledons</taxon>
        <taxon>Gunneridae</taxon>
        <taxon>Pentapetalae</taxon>
        <taxon>asterids</taxon>
        <taxon>Cornales</taxon>
        <taxon>Nyssaceae</taxon>
        <taxon>Nyssa</taxon>
    </lineage>
</organism>
<protein>
    <recommendedName>
        <fullName evidence="5">CW-type domain-containing protein</fullName>
    </recommendedName>
</protein>
<feature type="region of interest" description="Disordered" evidence="4">
    <location>
        <begin position="383"/>
        <end position="451"/>
    </location>
</feature>
<feature type="compositionally biased region" description="Basic and acidic residues" evidence="4">
    <location>
        <begin position="1219"/>
        <end position="1283"/>
    </location>
</feature>
<feature type="compositionally biased region" description="Polar residues" evidence="4">
    <location>
        <begin position="789"/>
        <end position="812"/>
    </location>
</feature>
<dbReference type="OrthoDB" id="757982at2759"/>
<dbReference type="Pfam" id="PF07496">
    <property type="entry name" value="zf-CW"/>
    <property type="match status" value="1"/>
</dbReference>
<keyword evidence="3" id="KW-0862">Zinc</keyword>
<feature type="compositionally biased region" description="Basic and acidic residues" evidence="4">
    <location>
        <begin position="414"/>
        <end position="446"/>
    </location>
</feature>
<evidence type="ECO:0000259" key="5">
    <source>
        <dbReference type="PROSITE" id="PS51050"/>
    </source>
</evidence>
<dbReference type="Pfam" id="PF24756">
    <property type="entry name" value="THD_CWZF3-5-7"/>
    <property type="match status" value="1"/>
</dbReference>
<feature type="region of interest" description="Disordered" evidence="4">
    <location>
        <begin position="92"/>
        <end position="114"/>
    </location>
</feature>
<dbReference type="PANTHER" id="PTHR46524">
    <property type="entry name" value="CW-TYPE ZINC FINGER"/>
    <property type="match status" value="1"/>
</dbReference>
<feature type="region of interest" description="Disordered" evidence="4">
    <location>
        <begin position="789"/>
        <end position="906"/>
    </location>
</feature>
<dbReference type="Proteomes" id="UP000325577">
    <property type="component" value="Linkage Group LG0"/>
</dbReference>
<feature type="region of interest" description="Disordered" evidence="4">
    <location>
        <begin position="741"/>
        <end position="774"/>
    </location>
</feature>
<keyword evidence="7" id="KW-1185">Reference proteome</keyword>
<reference evidence="6 7" key="1">
    <citation type="submission" date="2019-09" db="EMBL/GenBank/DDBJ databases">
        <title>A chromosome-level genome assembly of the Chinese tupelo Nyssa sinensis.</title>
        <authorList>
            <person name="Yang X."/>
            <person name="Kang M."/>
            <person name="Yang Y."/>
            <person name="Xiong H."/>
            <person name="Wang M."/>
            <person name="Zhang Z."/>
            <person name="Wang Z."/>
            <person name="Wu H."/>
            <person name="Ma T."/>
            <person name="Liu J."/>
            <person name="Xi Z."/>
        </authorList>
    </citation>
    <scope>NUCLEOTIDE SEQUENCE [LARGE SCALE GENOMIC DNA]</scope>
    <source>
        <strain evidence="6">J267</strain>
        <tissue evidence="6">Leaf</tissue>
    </source>
</reference>
<feature type="compositionally biased region" description="Polar residues" evidence="4">
    <location>
        <begin position="761"/>
        <end position="774"/>
    </location>
</feature>
<feature type="compositionally biased region" description="Polar residues" evidence="4">
    <location>
        <begin position="1344"/>
        <end position="1356"/>
    </location>
</feature>
<feature type="compositionally biased region" description="Polar residues" evidence="4">
    <location>
        <begin position="1170"/>
        <end position="1180"/>
    </location>
</feature>
<dbReference type="PANTHER" id="PTHR46524:SF7">
    <property type="entry name" value="CW-TYPE ZINC FINGER"/>
    <property type="match status" value="1"/>
</dbReference>
<feature type="region of interest" description="Disordered" evidence="4">
    <location>
        <begin position="482"/>
        <end position="534"/>
    </location>
</feature>
<feature type="compositionally biased region" description="Low complexity" evidence="4">
    <location>
        <begin position="990"/>
        <end position="1019"/>
    </location>
</feature>